<accession>A0ABT8H9H9</accession>
<dbReference type="Proteomes" id="UP001172687">
    <property type="component" value="Unassembled WGS sequence"/>
</dbReference>
<sequence>MPDDLLEFVSGPPSYSTVWLWLGLGLLLLVLLWYATVFVATMPSRSLRSAPALQSLHGRLLRHRYAKTAGDVTRRYRDGDLTAVQAGAALSHTLRSFLYQATGAPAQYMQLRTLAASDLAAAAPVLDALGAAQFDRSATVDVGELGDRTAELIRSWS</sequence>
<evidence type="ECO:0000313" key="3">
    <source>
        <dbReference type="Proteomes" id="UP001172687"/>
    </source>
</evidence>
<evidence type="ECO:0008006" key="4">
    <source>
        <dbReference type="Google" id="ProtNLM"/>
    </source>
</evidence>
<comment type="caution">
    <text evidence="2">The sequence shown here is derived from an EMBL/GenBank/DDBJ whole genome shotgun (WGS) entry which is preliminary data.</text>
</comment>
<name>A0ABT8H9H9_MYCAO</name>
<keyword evidence="3" id="KW-1185">Reference proteome</keyword>
<dbReference type="EMBL" id="JAUHTC010000030">
    <property type="protein sequence ID" value="MDN4517416.1"/>
    <property type="molecule type" value="Genomic_DNA"/>
</dbReference>
<feature type="transmembrane region" description="Helical" evidence="1">
    <location>
        <begin position="20"/>
        <end position="40"/>
    </location>
</feature>
<dbReference type="RefSeq" id="WP_208675114.1">
    <property type="nucleotide sequence ID" value="NZ_CP070380.1"/>
</dbReference>
<gene>
    <name evidence="2" type="ORF">QYF68_06200</name>
</gene>
<keyword evidence="1" id="KW-0812">Transmembrane</keyword>
<protein>
    <recommendedName>
        <fullName evidence="4">DUF4129 domain-containing protein</fullName>
    </recommendedName>
</protein>
<organism evidence="2 3">
    <name type="scientific">Mycolicibacterium austroafricanum</name>
    <name type="common">Mycobacterium austroafricanum</name>
    <dbReference type="NCBI Taxonomy" id="39687"/>
    <lineage>
        <taxon>Bacteria</taxon>
        <taxon>Bacillati</taxon>
        <taxon>Actinomycetota</taxon>
        <taxon>Actinomycetes</taxon>
        <taxon>Mycobacteriales</taxon>
        <taxon>Mycobacteriaceae</taxon>
        <taxon>Mycolicibacterium</taxon>
    </lineage>
</organism>
<proteinExistence type="predicted"/>
<evidence type="ECO:0000313" key="2">
    <source>
        <dbReference type="EMBL" id="MDN4517416.1"/>
    </source>
</evidence>
<reference evidence="2" key="1">
    <citation type="submission" date="2023-07" db="EMBL/GenBank/DDBJ databases">
        <title>Degradation of tert-butanol by M. austroafricanum TBA100.</title>
        <authorList>
            <person name="Helbich S."/>
            <person name="Vainshtein Y."/>
        </authorList>
    </citation>
    <scope>NUCLEOTIDE SEQUENCE</scope>
    <source>
        <strain evidence="2">TBA100</strain>
    </source>
</reference>
<evidence type="ECO:0000256" key="1">
    <source>
        <dbReference type="SAM" id="Phobius"/>
    </source>
</evidence>
<keyword evidence="1" id="KW-1133">Transmembrane helix</keyword>
<keyword evidence="1" id="KW-0472">Membrane</keyword>